<name>A0A068YI61_ECHMU</name>
<dbReference type="AlphaFoldDB" id="A0A068YI61"/>
<dbReference type="Proteomes" id="UP000017246">
    <property type="component" value="Unassembled WGS sequence"/>
</dbReference>
<evidence type="ECO:0000313" key="1">
    <source>
        <dbReference type="EMBL" id="CDS41906.1"/>
    </source>
</evidence>
<organism evidence="1 2">
    <name type="scientific">Echinococcus multilocularis</name>
    <name type="common">Fox tapeworm</name>
    <dbReference type="NCBI Taxonomy" id="6211"/>
    <lineage>
        <taxon>Eukaryota</taxon>
        <taxon>Metazoa</taxon>
        <taxon>Spiralia</taxon>
        <taxon>Lophotrochozoa</taxon>
        <taxon>Platyhelminthes</taxon>
        <taxon>Cestoda</taxon>
        <taxon>Eucestoda</taxon>
        <taxon>Cyclophyllidea</taxon>
        <taxon>Taeniidae</taxon>
        <taxon>Echinococcus</taxon>
    </lineage>
</organism>
<protein>
    <submittedName>
        <fullName evidence="1">Uncharacterized protein</fullName>
    </submittedName>
</protein>
<accession>A0A068YI61</accession>
<proteinExistence type="predicted"/>
<evidence type="ECO:0000313" key="2">
    <source>
        <dbReference type="Proteomes" id="UP000017246"/>
    </source>
</evidence>
<dbReference type="EMBL" id="LN902842">
    <property type="protein sequence ID" value="CDS41906.1"/>
    <property type="molecule type" value="Genomic_DNA"/>
</dbReference>
<reference evidence="1" key="1">
    <citation type="journal article" date="2013" name="Nature">
        <title>The genomes of four tapeworm species reveal adaptations to parasitism.</title>
        <authorList>
            <person name="Tsai I.J."/>
            <person name="Zarowiecki M."/>
            <person name="Holroyd N."/>
            <person name="Garciarrubio A."/>
            <person name="Sanchez-Flores A."/>
            <person name="Brooks K.L."/>
            <person name="Tracey A."/>
            <person name="Bobes R.J."/>
            <person name="Fragoso G."/>
            <person name="Sciutto E."/>
            <person name="Aslett M."/>
            <person name="Beasley H."/>
            <person name="Bennett H.M."/>
            <person name="Cai J."/>
            <person name="Camicia F."/>
            <person name="Clark R."/>
            <person name="Cucher M."/>
            <person name="De Silva N."/>
            <person name="Day T.A."/>
            <person name="Deplazes P."/>
            <person name="Estrada K."/>
            <person name="Fernandez C."/>
            <person name="Holland P.W."/>
            <person name="Hou J."/>
            <person name="Hu S."/>
            <person name="Huckvale T."/>
            <person name="Hung S.S."/>
            <person name="Kamenetzky L."/>
            <person name="Keane J.A."/>
            <person name="Kiss F."/>
            <person name="Koziol U."/>
            <person name="Lambert O."/>
            <person name="Liu K."/>
            <person name="Luo X."/>
            <person name="Luo Y."/>
            <person name="Macchiaroli N."/>
            <person name="Nichol S."/>
            <person name="Paps J."/>
            <person name="Parkinson J."/>
            <person name="Pouchkina-Stantcheva N."/>
            <person name="Riddiford N."/>
            <person name="Rosenzvit M."/>
            <person name="Salinas G."/>
            <person name="Wasmuth J.D."/>
            <person name="Zamanian M."/>
            <person name="Zheng Y."/>
            <person name="Cai X."/>
            <person name="Soberon X."/>
            <person name="Olson P.D."/>
            <person name="Laclette J.P."/>
            <person name="Brehm K."/>
            <person name="Berriman M."/>
            <person name="Garciarrubio A."/>
            <person name="Bobes R.J."/>
            <person name="Fragoso G."/>
            <person name="Sanchez-Flores A."/>
            <person name="Estrada K."/>
            <person name="Cevallos M.A."/>
            <person name="Morett E."/>
            <person name="Gonzalez V."/>
            <person name="Portillo T."/>
            <person name="Ochoa-Leyva A."/>
            <person name="Jose M.V."/>
            <person name="Sciutto E."/>
            <person name="Landa A."/>
            <person name="Jimenez L."/>
            <person name="Valdes V."/>
            <person name="Carrero J.C."/>
            <person name="Larralde C."/>
            <person name="Morales-Montor J."/>
            <person name="Limon-Lason J."/>
            <person name="Soberon X."/>
            <person name="Laclette J.P."/>
        </authorList>
    </citation>
    <scope>NUCLEOTIDE SEQUENCE [LARGE SCALE GENOMIC DNA]</scope>
</reference>
<sequence length="85" mass="9489">MKRSLVDFIITFDGLLLRPTFKSAKNMKQSMEVCIAVKTIVLYKIGSWSVPNDGLGHVAFNSSPTRVEPLPIELTLHGIRSQENC</sequence>
<reference evidence="1" key="2">
    <citation type="submission" date="2015-11" db="EMBL/GenBank/DDBJ databases">
        <authorList>
            <person name="Zhang Y."/>
            <person name="Guo Z."/>
        </authorList>
    </citation>
    <scope>NUCLEOTIDE SEQUENCE</scope>
</reference>
<gene>
    <name evidence="1" type="ORF">EmuJ_000959400</name>
</gene>
<keyword evidence="2" id="KW-1185">Reference proteome</keyword>